<dbReference type="InterPro" id="IPR036259">
    <property type="entry name" value="MFS_trans_sf"/>
</dbReference>
<evidence type="ECO:0000256" key="1">
    <source>
        <dbReference type="ARBA" id="ARBA00004127"/>
    </source>
</evidence>
<organism evidence="8 9">
    <name type="scientific">Strongyloides venezuelensis</name>
    <name type="common">Threadworm</name>
    <dbReference type="NCBI Taxonomy" id="75913"/>
    <lineage>
        <taxon>Eukaryota</taxon>
        <taxon>Metazoa</taxon>
        <taxon>Ecdysozoa</taxon>
        <taxon>Nematoda</taxon>
        <taxon>Chromadorea</taxon>
        <taxon>Rhabditida</taxon>
        <taxon>Tylenchina</taxon>
        <taxon>Panagrolaimomorpha</taxon>
        <taxon>Strongyloidoidea</taxon>
        <taxon>Strongyloididae</taxon>
        <taxon>Strongyloides</taxon>
    </lineage>
</organism>
<dbReference type="Proteomes" id="UP000035680">
    <property type="component" value="Unassembled WGS sequence"/>
</dbReference>
<dbReference type="Gene3D" id="1.20.1250.20">
    <property type="entry name" value="MFS general substrate transporter like domains"/>
    <property type="match status" value="1"/>
</dbReference>
<protein>
    <submittedName>
        <fullName evidence="9">MFS domain-containing protein</fullName>
    </submittedName>
</protein>
<feature type="transmembrane region" description="Helical" evidence="6">
    <location>
        <begin position="308"/>
        <end position="330"/>
    </location>
</feature>
<evidence type="ECO:0000256" key="6">
    <source>
        <dbReference type="SAM" id="Phobius"/>
    </source>
</evidence>
<keyword evidence="5 6" id="KW-0472">Membrane</keyword>
<feature type="transmembrane region" description="Helical" evidence="6">
    <location>
        <begin position="137"/>
        <end position="160"/>
    </location>
</feature>
<dbReference type="GO" id="GO:0005765">
    <property type="term" value="C:lysosomal membrane"/>
    <property type="evidence" value="ECO:0007669"/>
    <property type="project" value="TreeGrafter"/>
</dbReference>
<evidence type="ECO:0000259" key="7">
    <source>
        <dbReference type="PROSITE" id="PS50850"/>
    </source>
</evidence>
<dbReference type="AlphaFoldDB" id="A0A0K0FKS2"/>
<proteinExistence type="predicted"/>
<dbReference type="WBParaSite" id="SVE_0963600.1">
    <property type="protein sequence ID" value="SVE_0963600.1"/>
    <property type="gene ID" value="SVE_0963600"/>
</dbReference>
<dbReference type="GO" id="GO:0022857">
    <property type="term" value="F:transmembrane transporter activity"/>
    <property type="evidence" value="ECO:0007669"/>
    <property type="project" value="InterPro"/>
</dbReference>
<evidence type="ECO:0000313" key="8">
    <source>
        <dbReference type="Proteomes" id="UP000035680"/>
    </source>
</evidence>
<feature type="transmembrane region" description="Helical" evidence="6">
    <location>
        <begin position="470"/>
        <end position="489"/>
    </location>
</feature>
<feature type="transmembrane region" description="Helical" evidence="6">
    <location>
        <begin position="78"/>
        <end position="98"/>
    </location>
</feature>
<feature type="transmembrane region" description="Helical" evidence="6">
    <location>
        <begin position="342"/>
        <end position="360"/>
    </location>
</feature>
<feature type="transmembrane region" description="Helical" evidence="6">
    <location>
        <begin position="214"/>
        <end position="232"/>
    </location>
</feature>
<feature type="transmembrane region" description="Helical" evidence="6">
    <location>
        <begin position="402"/>
        <end position="422"/>
    </location>
</feature>
<dbReference type="GO" id="GO:0012505">
    <property type="term" value="C:endomembrane system"/>
    <property type="evidence" value="ECO:0007669"/>
    <property type="project" value="UniProtKB-SubCell"/>
</dbReference>
<dbReference type="InterPro" id="IPR051068">
    <property type="entry name" value="MFS_Domain-Containing_Protein"/>
</dbReference>
<feature type="transmembrane region" description="Helical" evidence="6">
    <location>
        <begin position="269"/>
        <end position="288"/>
    </location>
</feature>
<dbReference type="SUPFAM" id="SSF103473">
    <property type="entry name" value="MFS general substrate transporter"/>
    <property type="match status" value="1"/>
</dbReference>
<comment type="subcellular location">
    <subcellularLocation>
        <location evidence="1">Endomembrane system</location>
        <topology evidence="1">Multi-pass membrane protein</topology>
    </subcellularLocation>
</comment>
<dbReference type="InterPro" id="IPR011701">
    <property type="entry name" value="MFS"/>
</dbReference>
<evidence type="ECO:0000256" key="2">
    <source>
        <dbReference type="ARBA" id="ARBA00022448"/>
    </source>
</evidence>
<keyword evidence="2" id="KW-0813">Transport</keyword>
<sequence>MTLEKNSISNYNESKDNFSYYEDLESKLRKLHEEETSWSSIYLVYVMLFFGGIQVTVYFTSMWPYLLSVNPKANVNTLGWIVASFSIGQALGCPLFGWWSEKIKSTRIPVCFGLIFVMAGNFIYSILANFSSEKVSYVMILSRFLVGIGSGTNGVLRAYNSTACTQSERRKVVALGVGSMTLGATLGPVVQTIFNPVGVNGYLLFNIFKLNMFTFPPLVMFVICTISIIFFFTSFKETFIGIDENNENNKNNNDTMVKDKKILPPFDKIAVTICIYNWFVIQTMATNVEVLASPLTIVMYNWTDKEAIFYNGIMLGCSAITNFINFLLQAFTRLRYVDARKIIITGIGMFFIFNIINYPLPFYTEKLDYIEYLPNTTIENTYYSGGCSRKFGWCEDTPRTPFILYTISFVFCLGIGFPSISGPNGALFADILGPRRQGFMQGIMELFGSIARAIGPVSATWLFYHSGTKYCMIMQGTLVFIAISLNIIFRKRLVPLRIRR</sequence>
<evidence type="ECO:0000256" key="5">
    <source>
        <dbReference type="ARBA" id="ARBA00023136"/>
    </source>
</evidence>
<keyword evidence="3 6" id="KW-0812">Transmembrane</keyword>
<keyword evidence="8" id="KW-1185">Reference proteome</keyword>
<accession>A0A0K0FKS2</accession>
<feature type="transmembrane region" description="Helical" evidence="6">
    <location>
        <begin position="172"/>
        <end position="194"/>
    </location>
</feature>
<keyword evidence="4 6" id="KW-1133">Transmembrane helix</keyword>
<feature type="domain" description="Major facilitator superfamily (MFS) profile" evidence="7">
    <location>
        <begin position="40"/>
        <end position="494"/>
    </location>
</feature>
<evidence type="ECO:0000256" key="4">
    <source>
        <dbReference type="ARBA" id="ARBA00022989"/>
    </source>
</evidence>
<name>A0A0K0FKS2_STRVS</name>
<feature type="transmembrane region" description="Helical" evidence="6">
    <location>
        <begin position="443"/>
        <end position="464"/>
    </location>
</feature>
<dbReference type="PANTHER" id="PTHR23510:SF3">
    <property type="entry name" value="MAJOR FACILITATOR SUPERFAMILY DOMAIN-CONTAINING PROTEIN 8"/>
    <property type="match status" value="1"/>
</dbReference>
<dbReference type="InterPro" id="IPR020846">
    <property type="entry name" value="MFS_dom"/>
</dbReference>
<dbReference type="Pfam" id="PF07690">
    <property type="entry name" value="MFS_1"/>
    <property type="match status" value="2"/>
</dbReference>
<dbReference type="PROSITE" id="PS50850">
    <property type="entry name" value="MFS"/>
    <property type="match status" value="1"/>
</dbReference>
<dbReference type="PANTHER" id="PTHR23510">
    <property type="entry name" value="INNER MEMBRANE TRANSPORT PROTEIN YAJR"/>
    <property type="match status" value="1"/>
</dbReference>
<reference evidence="8" key="1">
    <citation type="submission" date="2014-07" db="EMBL/GenBank/DDBJ databases">
        <authorList>
            <person name="Martin A.A"/>
            <person name="De Silva N."/>
        </authorList>
    </citation>
    <scope>NUCLEOTIDE SEQUENCE</scope>
</reference>
<dbReference type="CDD" id="cd17326">
    <property type="entry name" value="MFS_MFSD8"/>
    <property type="match status" value="1"/>
</dbReference>
<evidence type="ECO:0000256" key="3">
    <source>
        <dbReference type="ARBA" id="ARBA00022692"/>
    </source>
</evidence>
<reference evidence="9" key="2">
    <citation type="submission" date="2015-08" db="UniProtKB">
        <authorList>
            <consortium name="WormBaseParasite"/>
        </authorList>
    </citation>
    <scope>IDENTIFICATION</scope>
</reference>
<feature type="transmembrane region" description="Helical" evidence="6">
    <location>
        <begin position="42"/>
        <end position="66"/>
    </location>
</feature>
<feature type="transmembrane region" description="Helical" evidence="6">
    <location>
        <begin position="110"/>
        <end position="131"/>
    </location>
</feature>
<evidence type="ECO:0000313" key="9">
    <source>
        <dbReference type="WBParaSite" id="SVE_0963600.1"/>
    </source>
</evidence>